<feature type="region of interest" description="Disordered" evidence="1">
    <location>
        <begin position="1"/>
        <end position="30"/>
    </location>
</feature>
<comment type="caution">
    <text evidence="2">The sequence shown here is derived from an EMBL/GenBank/DDBJ whole genome shotgun (WGS) entry which is preliminary data.</text>
</comment>
<protein>
    <submittedName>
        <fullName evidence="2">Uncharacterized protein</fullName>
    </submittedName>
</protein>
<evidence type="ECO:0000256" key="1">
    <source>
        <dbReference type="SAM" id="MobiDB-lite"/>
    </source>
</evidence>
<dbReference type="Proteomes" id="UP000037460">
    <property type="component" value="Unassembled WGS sequence"/>
</dbReference>
<sequence>MAGIEREVAAPEYDDDEAAEPLLAHPGGSTPGRIKLLIKSLRDIRVADFPTVDFMHFSLDCTSVSNAAGNKHGRQEDIMGTSPESREYNQDLMHAILICKDQMARPNNADFKFT</sequence>
<keyword evidence="3" id="KW-1185">Reference proteome</keyword>
<gene>
    <name evidence="2" type="ORF">Ctob_006948</name>
</gene>
<reference evidence="3" key="1">
    <citation type="journal article" date="2015" name="PLoS Genet.">
        <title>Genome Sequence and Transcriptome Analyses of Chrysochromulina tobin: Metabolic Tools for Enhanced Algal Fitness in the Prominent Order Prymnesiales (Haptophyceae).</title>
        <authorList>
            <person name="Hovde B.T."/>
            <person name="Deodato C.R."/>
            <person name="Hunsperger H.M."/>
            <person name="Ryken S.A."/>
            <person name="Yost W."/>
            <person name="Jha R.K."/>
            <person name="Patterson J."/>
            <person name="Monnat R.J. Jr."/>
            <person name="Barlow S.B."/>
            <person name="Starkenburg S.R."/>
            <person name="Cattolico R.A."/>
        </authorList>
    </citation>
    <scope>NUCLEOTIDE SEQUENCE</scope>
    <source>
        <strain evidence="3">CCMP291</strain>
    </source>
</reference>
<dbReference type="EMBL" id="JWZX01002404">
    <property type="protein sequence ID" value="KOO29511.1"/>
    <property type="molecule type" value="Genomic_DNA"/>
</dbReference>
<organism evidence="2 3">
    <name type="scientific">Chrysochromulina tobinii</name>
    <dbReference type="NCBI Taxonomy" id="1460289"/>
    <lineage>
        <taxon>Eukaryota</taxon>
        <taxon>Haptista</taxon>
        <taxon>Haptophyta</taxon>
        <taxon>Prymnesiophyceae</taxon>
        <taxon>Prymnesiales</taxon>
        <taxon>Chrysochromulinaceae</taxon>
        <taxon>Chrysochromulina</taxon>
    </lineage>
</organism>
<feature type="region of interest" description="Disordered" evidence="1">
    <location>
        <begin position="65"/>
        <end position="84"/>
    </location>
</feature>
<accession>A0A0M0JSB4</accession>
<proteinExistence type="predicted"/>
<name>A0A0M0JSB4_9EUKA</name>
<evidence type="ECO:0000313" key="3">
    <source>
        <dbReference type="Proteomes" id="UP000037460"/>
    </source>
</evidence>
<dbReference type="AlphaFoldDB" id="A0A0M0JSB4"/>
<evidence type="ECO:0000313" key="2">
    <source>
        <dbReference type="EMBL" id="KOO29511.1"/>
    </source>
</evidence>